<organism evidence="3 4">
    <name type="scientific">Meloidogyne graminicola</name>
    <dbReference type="NCBI Taxonomy" id="189291"/>
    <lineage>
        <taxon>Eukaryota</taxon>
        <taxon>Metazoa</taxon>
        <taxon>Ecdysozoa</taxon>
        <taxon>Nematoda</taxon>
        <taxon>Chromadorea</taxon>
        <taxon>Rhabditida</taxon>
        <taxon>Tylenchina</taxon>
        <taxon>Tylenchomorpha</taxon>
        <taxon>Tylenchoidea</taxon>
        <taxon>Meloidogynidae</taxon>
        <taxon>Meloidogyninae</taxon>
        <taxon>Meloidogyne</taxon>
    </lineage>
</organism>
<keyword evidence="1" id="KW-1133">Transmembrane helix</keyword>
<dbReference type="GO" id="GO:0006094">
    <property type="term" value="P:gluconeogenesis"/>
    <property type="evidence" value="ECO:0007669"/>
    <property type="project" value="TreeGrafter"/>
</dbReference>
<keyword evidence="1" id="KW-0812">Transmembrane</keyword>
<dbReference type="EMBL" id="JABEBT010000012">
    <property type="protein sequence ID" value="KAF7638487.1"/>
    <property type="molecule type" value="Genomic_DNA"/>
</dbReference>
<dbReference type="GO" id="GO:0004736">
    <property type="term" value="F:pyruvate carboxylase activity"/>
    <property type="evidence" value="ECO:0007669"/>
    <property type="project" value="TreeGrafter"/>
</dbReference>
<reference evidence="3" key="1">
    <citation type="journal article" date="2020" name="Ecol. Evol.">
        <title>Genome structure and content of the rice root-knot nematode (Meloidogyne graminicola).</title>
        <authorList>
            <person name="Phan N.T."/>
            <person name="Danchin E.G.J."/>
            <person name="Klopp C."/>
            <person name="Perfus-Barbeoch L."/>
            <person name="Kozlowski D.K."/>
            <person name="Koutsovoulos G.D."/>
            <person name="Lopez-Roques C."/>
            <person name="Bouchez O."/>
            <person name="Zahm M."/>
            <person name="Besnard G."/>
            <person name="Bellafiore S."/>
        </authorList>
    </citation>
    <scope>NUCLEOTIDE SEQUENCE</scope>
    <source>
        <strain evidence="3">VN-18</strain>
    </source>
</reference>
<dbReference type="PANTHER" id="PTHR43778:SF2">
    <property type="entry name" value="PYRUVATE CARBOXYLASE, MITOCHONDRIAL"/>
    <property type="match status" value="1"/>
</dbReference>
<dbReference type="Proteomes" id="UP000605970">
    <property type="component" value="Unassembled WGS sequence"/>
</dbReference>
<feature type="transmembrane region" description="Helical" evidence="1">
    <location>
        <begin position="211"/>
        <end position="232"/>
    </location>
</feature>
<sequence length="281" mass="32576">MTKISPFMAYNFSKLFSMEVWGGATFNVTLQFLHECPWERLETLRRLIPNIPFQMLFRGANAVGYSSYPDNVIDKFCELSVQCGLNERAEELSFPKSVVEFMQGLIGQPPYGFPEPLRTKILRGKKKIDGRPGEGMPPMDFEKKKKELEEKHGRELREVDVMSSAMFPREFDDFEQFRQKYGPVDKLKTRLSSVPFFSTESEPPIPRSKDYTSFVGFVIGYFGIFIGLATYVTMRCRELEDSLNRAIDRAFDRLNDAFGELNYELTNELKMKTDKKKTNHN</sequence>
<accession>A0A8S9ZXY8</accession>
<comment type="caution">
    <text evidence="3">The sequence shown here is derived from an EMBL/GenBank/DDBJ whole genome shotgun (WGS) entry which is preliminary data.</text>
</comment>
<evidence type="ECO:0000313" key="4">
    <source>
        <dbReference type="Proteomes" id="UP000605970"/>
    </source>
</evidence>
<name>A0A8S9ZXY8_9BILA</name>
<proteinExistence type="predicted"/>
<dbReference type="Gene3D" id="3.20.20.70">
    <property type="entry name" value="Aldolase class I"/>
    <property type="match status" value="2"/>
</dbReference>
<dbReference type="SUPFAM" id="SSF51569">
    <property type="entry name" value="Aldolase"/>
    <property type="match status" value="1"/>
</dbReference>
<dbReference type="Pfam" id="PF02436">
    <property type="entry name" value="PYC_OADA"/>
    <property type="match status" value="1"/>
</dbReference>
<evidence type="ECO:0000259" key="2">
    <source>
        <dbReference type="Pfam" id="PF02436"/>
    </source>
</evidence>
<evidence type="ECO:0000313" key="3">
    <source>
        <dbReference type="EMBL" id="KAF7638487.1"/>
    </source>
</evidence>
<gene>
    <name evidence="3" type="ORF">Mgra_00002167</name>
</gene>
<protein>
    <recommendedName>
        <fullName evidence="2">Carboxylase conserved domain-containing protein</fullName>
    </recommendedName>
</protein>
<dbReference type="InterPro" id="IPR003379">
    <property type="entry name" value="Carboxylase_cons_dom"/>
</dbReference>
<dbReference type="PANTHER" id="PTHR43778">
    <property type="entry name" value="PYRUVATE CARBOXYLASE"/>
    <property type="match status" value="1"/>
</dbReference>
<dbReference type="GO" id="GO:0005737">
    <property type="term" value="C:cytoplasm"/>
    <property type="evidence" value="ECO:0007669"/>
    <property type="project" value="TreeGrafter"/>
</dbReference>
<evidence type="ECO:0000256" key="1">
    <source>
        <dbReference type="SAM" id="Phobius"/>
    </source>
</evidence>
<keyword evidence="1" id="KW-0472">Membrane</keyword>
<feature type="domain" description="Carboxylase conserved" evidence="2">
    <location>
        <begin position="86"/>
        <end position="191"/>
    </location>
</feature>
<dbReference type="OrthoDB" id="196847at2759"/>
<dbReference type="AlphaFoldDB" id="A0A8S9ZXY8"/>
<keyword evidence="4" id="KW-1185">Reference proteome</keyword>
<dbReference type="SUPFAM" id="SSF89000">
    <property type="entry name" value="post-HMGL domain-like"/>
    <property type="match status" value="1"/>
</dbReference>
<dbReference type="InterPro" id="IPR055268">
    <property type="entry name" value="PCB-like"/>
</dbReference>
<dbReference type="InterPro" id="IPR013785">
    <property type="entry name" value="Aldolase_TIM"/>
</dbReference>